<dbReference type="EMBL" id="RJTH01000003">
    <property type="protein sequence ID" value="RUM25443.1"/>
    <property type="molecule type" value="Genomic_DNA"/>
</dbReference>
<evidence type="ECO:0000313" key="2">
    <source>
        <dbReference type="EMBL" id="RUM25443.1"/>
    </source>
</evidence>
<organism evidence="2 3">
    <name type="scientific">Rhizobium vallis</name>
    <dbReference type="NCBI Taxonomy" id="634290"/>
    <lineage>
        <taxon>Bacteria</taxon>
        <taxon>Pseudomonadati</taxon>
        <taxon>Pseudomonadota</taxon>
        <taxon>Alphaproteobacteria</taxon>
        <taxon>Hyphomicrobiales</taxon>
        <taxon>Rhizobiaceae</taxon>
        <taxon>Rhizobium/Agrobacterium group</taxon>
        <taxon>Rhizobium</taxon>
    </lineage>
</organism>
<comment type="caution">
    <text evidence="2">The sequence shown here is derived from an EMBL/GenBank/DDBJ whole genome shotgun (WGS) entry which is preliminary data.</text>
</comment>
<keyword evidence="3" id="KW-1185">Reference proteome</keyword>
<accession>A0A3S0T6E1</accession>
<dbReference type="Proteomes" id="UP000278823">
    <property type="component" value="Unassembled WGS sequence"/>
</dbReference>
<evidence type="ECO:0000256" key="1">
    <source>
        <dbReference type="SAM" id="Phobius"/>
    </source>
</evidence>
<name>A0A3S0T6E1_9HYPH</name>
<dbReference type="AlphaFoldDB" id="A0A3S0T6E1"/>
<evidence type="ECO:0000313" key="3">
    <source>
        <dbReference type="Proteomes" id="UP000278823"/>
    </source>
</evidence>
<protein>
    <submittedName>
        <fullName evidence="2">Uncharacterized protein</fullName>
    </submittedName>
</protein>
<reference evidence="3" key="1">
    <citation type="submission" date="2018-11" db="EMBL/GenBank/DDBJ databases">
        <title>Rhizobium chutanense sp. nov., isolated from root nodules of Phaseolus vulgaris in China.</title>
        <authorList>
            <person name="Huo Y."/>
        </authorList>
    </citation>
    <scope>NUCLEOTIDE SEQUENCE [LARGE SCALE GENOMIC DNA]</scope>
    <source>
        <strain evidence="3">CCBAU 65647</strain>
    </source>
</reference>
<keyword evidence="1" id="KW-0812">Transmembrane</keyword>
<feature type="transmembrane region" description="Helical" evidence="1">
    <location>
        <begin position="31"/>
        <end position="54"/>
    </location>
</feature>
<sequence>MFLFSREKNNPSSIIVQPKADELSLRYYFKFYLNLTLNYLLTIVLHGVHFSLFFTQNGGEKDV</sequence>
<keyword evidence="1" id="KW-1133">Transmembrane helix</keyword>
<gene>
    <name evidence="2" type="ORF">EFQ99_11850</name>
</gene>
<proteinExistence type="predicted"/>
<keyword evidence="1" id="KW-0472">Membrane</keyword>